<dbReference type="OrthoDB" id="8385759at2"/>
<name>A0A1H1TI50_9ACTN</name>
<gene>
    <name evidence="4" type="ORF">SAMN04489717_3208</name>
</gene>
<dbReference type="SUPFAM" id="SSF53335">
    <property type="entry name" value="S-adenosyl-L-methionine-dependent methyltransferases"/>
    <property type="match status" value="1"/>
</dbReference>
<dbReference type="STRING" id="117157.SAMN04489717_3208"/>
<dbReference type="Proteomes" id="UP000198983">
    <property type="component" value="Chromosome I"/>
</dbReference>
<evidence type="ECO:0000256" key="2">
    <source>
        <dbReference type="SAM" id="MobiDB-lite"/>
    </source>
</evidence>
<dbReference type="Pfam" id="PF13649">
    <property type="entry name" value="Methyltransf_25"/>
    <property type="match status" value="1"/>
</dbReference>
<feature type="region of interest" description="Disordered" evidence="2">
    <location>
        <begin position="250"/>
        <end position="272"/>
    </location>
</feature>
<protein>
    <submittedName>
        <fullName evidence="4">Methyltransferase domain-containing protein</fullName>
    </submittedName>
</protein>
<dbReference type="CDD" id="cd02440">
    <property type="entry name" value="AdoMet_MTases"/>
    <property type="match status" value="1"/>
</dbReference>
<keyword evidence="1 4" id="KW-0808">Transferase</keyword>
<dbReference type="Gene3D" id="3.40.50.150">
    <property type="entry name" value="Vaccinia Virus protein VP39"/>
    <property type="match status" value="1"/>
</dbReference>
<evidence type="ECO:0000259" key="3">
    <source>
        <dbReference type="Pfam" id="PF13649"/>
    </source>
</evidence>
<evidence type="ECO:0000313" key="5">
    <source>
        <dbReference type="Proteomes" id="UP000198983"/>
    </source>
</evidence>
<evidence type="ECO:0000256" key="1">
    <source>
        <dbReference type="ARBA" id="ARBA00022679"/>
    </source>
</evidence>
<keyword evidence="4" id="KW-0489">Methyltransferase</keyword>
<reference evidence="4 5" key="1">
    <citation type="submission" date="2016-10" db="EMBL/GenBank/DDBJ databases">
        <authorList>
            <person name="de Groot N.N."/>
        </authorList>
    </citation>
    <scope>NUCLEOTIDE SEQUENCE [LARGE SCALE GENOMIC DNA]</scope>
    <source>
        <strain evidence="4 5">DSM 22024</strain>
    </source>
</reference>
<organism evidence="4 5">
    <name type="scientific">Actinopolymorpha singaporensis</name>
    <dbReference type="NCBI Taxonomy" id="117157"/>
    <lineage>
        <taxon>Bacteria</taxon>
        <taxon>Bacillati</taxon>
        <taxon>Actinomycetota</taxon>
        <taxon>Actinomycetes</taxon>
        <taxon>Propionibacteriales</taxon>
        <taxon>Actinopolymorphaceae</taxon>
        <taxon>Actinopolymorpha</taxon>
    </lineage>
</organism>
<dbReference type="GO" id="GO:0008168">
    <property type="term" value="F:methyltransferase activity"/>
    <property type="evidence" value="ECO:0007669"/>
    <property type="project" value="UniProtKB-KW"/>
</dbReference>
<proteinExistence type="predicted"/>
<dbReference type="GO" id="GO:0032259">
    <property type="term" value="P:methylation"/>
    <property type="evidence" value="ECO:0007669"/>
    <property type="project" value="UniProtKB-KW"/>
</dbReference>
<dbReference type="PANTHER" id="PTHR43861">
    <property type="entry name" value="TRANS-ACONITATE 2-METHYLTRANSFERASE-RELATED"/>
    <property type="match status" value="1"/>
</dbReference>
<accession>A0A1H1TI50</accession>
<dbReference type="InterPro" id="IPR029063">
    <property type="entry name" value="SAM-dependent_MTases_sf"/>
</dbReference>
<sequence>MDKILAYTRSNQRSWDEIAPARPTQSAAFFLDGGTTLEEFEPGLLPDVTGKRMLHLACANGNDSVSWAFLGASVTGVDHSHVGIEAARALARETGADARFVVADMYELPPELRNFDVVYASWGVVCWLPDLDRWAATVRERLRPGGTFLLCEHHPVWEVLGVRTGGVEVTVDYFGRGSPTRQTYDQAKRPAGSTPETSFDAFVWPVSDVVMSLARAGLHVEEFFEAPVAEMYEGLGDAATRVPAIYVVKARRPQPPGPGPRDGRTDLGLAIS</sequence>
<dbReference type="EMBL" id="LT629732">
    <property type="protein sequence ID" value="SDS59947.1"/>
    <property type="molecule type" value="Genomic_DNA"/>
</dbReference>
<keyword evidence="5" id="KW-1185">Reference proteome</keyword>
<feature type="domain" description="Methyltransferase" evidence="3">
    <location>
        <begin position="54"/>
        <end position="146"/>
    </location>
</feature>
<dbReference type="RefSeq" id="WP_092654467.1">
    <property type="nucleotide sequence ID" value="NZ_LT629732.1"/>
</dbReference>
<dbReference type="AlphaFoldDB" id="A0A1H1TI50"/>
<dbReference type="InterPro" id="IPR041698">
    <property type="entry name" value="Methyltransf_25"/>
</dbReference>
<evidence type="ECO:0000313" key="4">
    <source>
        <dbReference type="EMBL" id="SDS59947.1"/>
    </source>
</evidence>